<dbReference type="Gene3D" id="1.20.245.10">
    <property type="entry name" value="Lipoxygenase-1, Domain 5"/>
    <property type="match status" value="1"/>
</dbReference>
<keyword evidence="4" id="KW-0560">Oxidoreductase</keyword>
<sequence length="602" mass="65991">MWRLSIVLLAGSVAASPIPVPSESNGDLEPRAIQCSIPNVLSLSYTARKLAITAKQATFLYADGIGGGPHSPGGVGGITLIAADSAISDSELALQVANEASDVAAATLSIPKYNGLKTLDDYARLYDGGLWKNSLAPTGLYPGMITNYTQDLLFSMERLSFDPYAVRRLFPDKDQLPFAVDDVIVQDVTGAESLQKLFESGFLFYADHRDQGSLEHTEHFAAACDAYFFISESSKNFLPLAIRTNVGSNLIYTPHDEDNDWLLAKMMFNVNDFFFGQFHHLAATHYVFETGYLGGKRTLSEDHPVLVIMDRLRYGALGIRPLAVVVLFREGGSIDQFFGYKGSSAAEFAAKLYSNGYAGDVQNNYFLTNLRRRGLIDSPIGLPLKHFPFYEDALVNYNAIHDFMTDFVNSYYTSDSAIAGDPELQSWLLEANGPAGSINFPTKETMKTRAQLVDLLTHMAHLVSSSHHAVNTNQLITGAGSLPFNPSALYQPIPTEKGGITNLAPFLPPPSQCVQMILNQANFARPLIAGTSRTMVHMFDDPVTLGRLNKKTKDANERFMAAMRAQSAVIKARTFDENGLSQGMPFVWQALDPDVMPFSLTI</sequence>
<keyword evidence="2" id="KW-0479">Metal-binding</keyword>
<accession>A0AAV9UW28</accession>
<reference evidence="7 8" key="1">
    <citation type="submission" date="2019-10" db="EMBL/GenBank/DDBJ databases">
        <authorList>
            <person name="Palmer J.M."/>
        </authorList>
    </citation>
    <scope>NUCLEOTIDE SEQUENCE [LARGE SCALE GENOMIC DNA]</scope>
    <source>
        <strain evidence="7 8">TWF696</strain>
    </source>
</reference>
<keyword evidence="5" id="KW-0732">Signal</keyword>
<feature type="chain" id="PRO_5043350832" description="Manganese lipoxygenase" evidence="5">
    <location>
        <begin position="16"/>
        <end position="602"/>
    </location>
</feature>
<dbReference type="Proteomes" id="UP001375240">
    <property type="component" value="Unassembled WGS sequence"/>
</dbReference>
<evidence type="ECO:0000313" key="7">
    <source>
        <dbReference type="EMBL" id="KAK6349928.1"/>
    </source>
</evidence>
<dbReference type="SUPFAM" id="SSF48484">
    <property type="entry name" value="Lipoxigenase"/>
    <property type="match status" value="1"/>
</dbReference>
<dbReference type="Gene3D" id="3.10.450.60">
    <property type="match status" value="1"/>
</dbReference>
<dbReference type="InterPro" id="IPR013819">
    <property type="entry name" value="LipOase_C"/>
</dbReference>
<keyword evidence="8" id="KW-1185">Reference proteome</keyword>
<dbReference type="GO" id="GO:0043651">
    <property type="term" value="P:linoleic acid metabolic process"/>
    <property type="evidence" value="ECO:0007669"/>
    <property type="project" value="UniProtKB-ARBA"/>
</dbReference>
<dbReference type="PROSITE" id="PS51393">
    <property type="entry name" value="LIPOXYGENASE_3"/>
    <property type="match status" value="1"/>
</dbReference>
<evidence type="ECO:0000256" key="4">
    <source>
        <dbReference type="ARBA" id="ARBA00023002"/>
    </source>
</evidence>
<evidence type="ECO:0000259" key="6">
    <source>
        <dbReference type="PROSITE" id="PS51393"/>
    </source>
</evidence>
<dbReference type="InterPro" id="IPR000907">
    <property type="entry name" value="LipOase"/>
</dbReference>
<dbReference type="Pfam" id="PF00305">
    <property type="entry name" value="Lipoxygenase"/>
    <property type="match status" value="1"/>
</dbReference>
<keyword evidence="3" id="KW-0223">Dioxygenase</keyword>
<organism evidence="7 8">
    <name type="scientific">Orbilia brochopaga</name>
    <dbReference type="NCBI Taxonomy" id="3140254"/>
    <lineage>
        <taxon>Eukaryota</taxon>
        <taxon>Fungi</taxon>
        <taxon>Dikarya</taxon>
        <taxon>Ascomycota</taxon>
        <taxon>Pezizomycotina</taxon>
        <taxon>Orbiliomycetes</taxon>
        <taxon>Orbiliales</taxon>
        <taxon>Orbiliaceae</taxon>
        <taxon>Orbilia</taxon>
    </lineage>
</organism>
<feature type="domain" description="Lipoxygenase" evidence="6">
    <location>
        <begin position="202"/>
        <end position="602"/>
    </location>
</feature>
<dbReference type="GO" id="GO:0046872">
    <property type="term" value="F:metal ion binding"/>
    <property type="evidence" value="ECO:0007669"/>
    <property type="project" value="UniProtKB-KW"/>
</dbReference>
<evidence type="ECO:0000256" key="3">
    <source>
        <dbReference type="ARBA" id="ARBA00022964"/>
    </source>
</evidence>
<dbReference type="GO" id="GO:0050584">
    <property type="term" value="F:linoleate 11-lipoxygenase activity"/>
    <property type="evidence" value="ECO:0007669"/>
    <property type="project" value="UniProtKB-ARBA"/>
</dbReference>
<dbReference type="PANTHER" id="PTHR11771">
    <property type="entry name" value="LIPOXYGENASE"/>
    <property type="match status" value="1"/>
</dbReference>
<protein>
    <recommendedName>
        <fullName evidence="1">Manganese lipoxygenase</fullName>
    </recommendedName>
</protein>
<evidence type="ECO:0000256" key="1">
    <source>
        <dbReference type="ARBA" id="ARBA00021175"/>
    </source>
</evidence>
<proteinExistence type="predicted"/>
<dbReference type="InterPro" id="IPR036226">
    <property type="entry name" value="LipOase_C_sf"/>
</dbReference>
<evidence type="ECO:0000256" key="5">
    <source>
        <dbReference type="SAM" id="SignalP"/>
    </source>
</evidence>
<dbReference type="GO" id="GO:0034440">
    <property type="term" value="P:lipid oxidation"/>
    <property type="evidence" value="ECO:0007669"/>
    <property type="project" value="InterPro"/>
</dbReference>
<evidence type="ECO:0000256" key="2">
    <source>
        <dbReference type="ARBA" id="ARBA00022723"/>
    </source>
</evidence>
<evidence type="ECO:0000313" key="8">
    <source>
        <dbReference type="Proteomes" id="UP001375240"/>
    </source>
</evidence>
<name>A0AAV9UW28_9PEZI</name>
<feature type="signal peptide" evidence="5">
    <location>
        <begin position="1"/>
        <end position="15"/>
    </location>
</feature>
<dbReference type="AlphaFoldDB" id="A0AAV9UW28"/>
<comment type="caution">
    <text evidence="7">The sequence shown here is derived from an EMBL/GenBank/DDBJ whole genome shotgun (WGS) entry which is preliminary data.</text>
</comment>
<dbReference type="EMBL" id="JAVHNQ010000004">
    <property type="protein sequence ID" value="KAK6349928.1"/>
    <property type="molecule type" value="Genomic_DNA"/>
</dbReference>
<gene>
    <name evidence="7" type="ORF">TWF696_006187</name>
</gene>